<keyword evidence="7" id="KW-1185">Reference proteome</keyword>
<dbReference type="PANTHER" id="PTHR42988">
    <property type="entry name" value="PHOSPHOHYDROLASE"/>
    <property type="match status" value="1"/>
</dbReference>
<name>A0AAW9PYW5_9CYAN</name>
<evidence type="ECO:0000256" key="2">
    <source>
        <dbReference type="ARBA" id="ARBA00022801"/>
    </source>
</evidence>
<dbReference type="InterPro" id="IPR050884">
    <property type="entry name" value="CNP_phosphodiesterase-III"/>
</dbReference>
<dbReference type="InterPro" id="IPR029052">
    <property type="entry name" value="Metallo-depent_PP-like"/>
</dbReference>
<dbReference type="Gene3D" id="3.60.21.10">
    <property type="match status" value="1"/>
</dbReference>
<comment type="caution">
    <text evidence="6">The sequence shown here is derived from an EMBL/GenBank/DDBJ whole genome shotgun (WGS) entry which is preliminary data.</text>
</comment>
<evidence type="ECO:0000313" key="7">
    <source>
        <dbReference type="Proteomes" id="UP001333818"/>
    </source>
</evidence>
<evidence type="ECO:0000259" key="5">
    <source>
        <dbReference type="Pfam" id="PF00149"/>
    </source>
</evidence>
<protein>
    <submittedName>
        <fullName evidence="6">Metallophosphoesterase</fullName>
    </submittedName>
</protein>
<gene>
    <name evidence="6" type="ORF">V2H45_05535</name>
</gene>
<dbReference type="GO" id="GO:0046872">
    <property type="term" value="F:metal ion binding"/>
    <property type="evidence" value="ECO:0007669"/>
    <property type="project" value="UniProtKB-KW"/>
</dbReference>
<evidence type="ECO:0000256" key="1">
    <source>
        <dbReference type="ARBA" id="ARBA00022723"/>
    </source>
</evidence>
<evidence type="ECO:0000256" key="3">
    <source>
        <dbReference type="ARBA" id="ARBA00023004"/>
    </source>
</evidence>
<reference evidence="6" key="1">
    <citation type="submission" date="2024-01" db="EMBL/GenBank/DDBJ databases">
        <title>Bank of Algae and Cyanobacteria of the Azores (BACA) strain genomes.</title>
        <authorList>
            <person name="Luz R."/>
            <person name="Cordeiro R."/>
            <person name="Fonseca A."/>
            <person name="Goncalves V."/>
        </authorList>
    </citation>
    <scope>NUCLEOTIDE SEQUENCE</scope>
    <source>
        <strain evidence="6">BACA0141</strain>
    </source>
</reference>
<feature type="domain" description="Calcineurin-like phosphoesterase" evidence="5">
    <location>
        <begin position="5"/>
        <end position="218"/>
    </location>
</feature>
<keyword evidence="3" id="KW-0408">Iron</keyword>
<proteinExistence type="inferred from homology"/>
<dbReference type="PANTHER" id="PTHR42988:SF2">
    <property type="entry name" value="CYCLIC NUCLEOTIDE PHOSPHODIESTERASE CBUA0032-RELATED"/>
    <property type="match status" value="1"/>
</dbReference>
<dbReference type="SUPFAM" id="SSF56300">
    <property type="entry name" value="Metallo-dependent phosphatases"/>
    <property type="match status" value="1"/>
</dbReference>
<evidence type="ECO:0000313" key="6">
    <source>
        <dbReference type="EMBL" id="MEE3716205.1"/>
    </source>
</evidence>
<dbReference type="Proteomes" id="UP001333818">
    <property type="component" value="Unassembled WGS sequence"/>
</dbReference>
<dbReference type="InterPro" id="IPR004843">
    <property type="entry name" value="Calcineurin-like_PHP"/>
</dbReference>
<dbReference type="EMBL" id="JAZBJZ010000014">
    <property type="protein sequence ID" value="MEE3716205.1"/>
    <property type="molecule type" value="Genomic_DNA"/>
</dbReference>
<comment type="similarity">
    <text evidence="4">Belongs to the cyclic nucleotide phosphodiesterase class-III family.</text>
</comment>
<dbReference type="RefSeq" id="WP_330482632.1">
    <property type="nucleotide sequence ID" value="NZ_JAZBJZ010000014.1"/>
</dbReference>
<dbReference type="AlphaFoldDB" id="A0AAW9PYW5"/>
<evidence type="ECO:0000256" key="4">
    <source>
        <dbReference type="ARBA" id="ARBA00025742"/>
    </source>
</evidence>
<keyword evidence="2" id="KW-0378">Hydrolase</keyword>
<organism evidence="6 7">
    <name type="scientific">Tumidithrix elongata BACA0141</name>
    <dbReference type="NCBI Taxonomy" id="2716417"/>
    <lineage>
        <taxon>Bacteria</taxon>
        <taxon>Bacillati</taxon>
        <taxon>Cyanobacteriota</taxon>
        <taxon>Cyanophyceae</taxon>
        <taxon>Pseudanabaenales</taxon>
        <taxon>Pseudanabaenaceae</taxon>
        <taxon>Tumidithrix</taxon>
        <taxon>Tumidithrix elongata</taxon>
    </lineage>
</organism>
<dbReference type="GO" id="GO:0016787">
    <property type="term" value="F:hydrolase activity"/>
    <property type="evidence" value="ECO:0007669"/>
    <property type="project" value="UniProtKB-KW"/>
</dbReference>
<accession>A0AAW9PYW5</accession>
<keyword evidence="1" id="KW-0479">Metal-binding</keyword>
<sequence length="357" mass="41387">MGLSFKFAIASDLHIALPSTIYEHPGRFHLVEFSIPALEVVLDHLSHFDLDFLLLPGDLTQHGEAENHAWLANRLAQLPYPVYVIPGNHDLSTPDCFKRFTPHYQKFGYDHQPENQLYYAQEILPGVRLIGLNSNWFDDNGKQIGWLDREQFDWLKTILADRSAQLTLVTIHHNILEHMPNQSKNPLGQRYLLDDPEPFCELLQQAGVQLVFTGHLHVQDIAWSDRYGFYEITTGSLISYPHPYRVLTYEQSEQATRLNVQSFRVRSLPQQPDLQHFSREWMGDRSYPFVRKLLTQPPLNLSLEVAETLMPQLRYFWADLANGDAKFSFPEFPPYLRTYFEAFSDSPPADNDVTLML</sequence>
<dbReference type="Pfam" id="PF00149">
    <property type="entry name" value="Metallophos"/>
    <property type="match status" value="1"/>
</dbReference>